<dbReference type="EMBL" id="CADCTX010000003">
    <property type="protein sequence ID" value="CAA9295463.1"/>
    <property type="molecule type" value="Genomic_DNA"/>
</dbReference>
<feature type="non-terminal residue" evidence="1">
    <location>
        <position position="68"/>
    </location>
</feature>
<name>A0A6J4K452_9BACT</name>
<organism evidence="1">
    <name type="scientific">uncultured Gemmatimonadaceae bacterium</name>
    <dbReference type="NCBI Taxonomy" id="246130"/>
    <lineage>
        <taxon>Bacteria</taxon>
        <taxon>Pseudomonadati</taxon>
        <taxon>Gemmatimonadota</taxon>
        <taxon>Gemmatimonadia</taxon>
        <taxon>Gemmatimonadales</taxon>
        <taxon>Gemmatimonadaceae</taxon>
        <taxon>environmental samples</taxon>
    </lineage>
</organism>
<reference evidence="1" key="1">
    <citation type="submission" date="2020-02" db="EMBL/GenBank/DDBJ databases">
        <authorList>
            <person name="Meier V. D."/>
        </authorList>
    </citation>
    <scope>NUCLEOTIDE SEQUENCE</scope>
    <source>
        <strain evidence="1">AVDCRST_MAG40</strain>
    </source>
</reference>
<feature type="non-terminal residue" evidence="1">
    <location>
        <position position="1"/>
    </location>
</feature>
<proteinExistence type="predicted"/>
<sequence length="68" mass="7634">GQAQHVAVAPRTHHDAPRVRPRFQPVLGRVLDEGLEERVRHARVEHVGRDVPRKTQPVAEAHLLDLGV</sequence>
<gene>
    <name evidence="1" type="ORF">AVDCRST_MAG40-19</name>
</gene>
<evidence type="ECO:0000313" key="1">
    <source>
        <dbReference type="EMBL" id="CAA9295463.1"/>
    </source>
</evidence>
<dbReference type="AlphaFoldDB" id="A0A6J4K452"/>
<accession>A0A6J4K452</accession>
<protein>
    <submittedName>
        <fullName evidence="1">Uncharacterized protein</fullName>
    </submittedName>
</protein>